<sequence>MLPLSLGFLWHSIRESHLLRKDYKLCGIVIAPNIVGAQLRFFEKHKLHTEC</sequence>
<dbReference type="Proteomes" id="UP000023755">
    <property type="component" value="Chromosome"/>
</dbReference>
<keyword evidence="2" id="KW-1185">Reference proteome</keyword>
<name>X5GWA1_9RICK</name>
<proteinExistence type="predicted"/>
<accession>X5GWA1</accession>
<dbReference type="HOGENOM" id="CLU_3101359_0_0_5"/>
<organism evidence="1 2">
    <name type="scientific">Neorickettsia helminthoeca str. Oregon</name>
    <dbReference type="NCBI Taxonomy" id="1286528"/>
    <lineage>
        <taxon>Bacteria</taxon>
        <taxon>Pseudomonadati</taxon>
        <taxon>Pseudomonadota</taxon>
        <taxon>Alphaproteobacteria</taxon>
        <taxon>Rickettsiales</taxon>
        <taxon>Anaplasmataceae</taxon>
        <taxon>Neorickettsia</taxon>
    </lineage>
</organism>
<evidence type="ECO:0000313" key="1">
    <source>
        <dbReference type="EMBL" id="AHX11347.1"/>
    </source>
</evidence>
<protein>
    <submittedName>
        <fullName evidence="1">Uncharacterized protein</fullName>
    </submittedName>
</protein>
<dbReference type="EMBL" id="CP007481">
    <property type="protein sequence ID" value="AHX11347.1"/>
    <property type="molecule type" value="Genomic_DNA"/>
</dbReference>
<gene>
    <name evidence="1" type="ORF">NHE_0399</name>
</gene>
<reference evidence="1 2" key="1">
    <citation type="submission" date="2014-03" db="EMBL/GenBank/DDBJ databases">
        <title>Sequencing and Comparison of Genomes and Transcriptome Profiles of Human Ehrlichiosis Agents.</title>
        <authorList>
            <person name="Lin M."/>
            <person name="Daugherty S.C."/>
            <person name="Nagaraj S."/>
            <person name="Cheng Z."/>
            <person name="Xiong Q."/>
            <person name="Lin F.-Y."/>
            <person name="Sengamalay N."/>
            <person name="Ott S."/>
            <person name="Godinez A."/>
            <person name="Tallon L.J."/>
            <person name="Sadzewicz L."/>
            <person name="Fraser C.M."/>
            <person name="Dunning Hotopp J.C."/>
            <person name="Rikihisa Y."/>
        </authorList>
    </citation>
    <scope>NUCLEOTIDE SEQUENCE [LARGE SCALE GENOMIC DNA]</scope>
    <source>
        <strain evidence="1 2">Oregon</strain>
    </source>
</reference>
<dbReference type="AlphaFoldDB" id="X5GWA1"/>
<evidence type="ECO:0000313" key="2">
    <source>
        <dbReference type="Proteomes" id="UP000023755"/>
    </source>
</evidence>
<dbReference type="KEGG" id="nhm:NHE_0399"/>